<feature type="region of interest" description="Disordered" evidence="1">
    <location>
        <begin position="1"/>
        <end position="161"/>
    </location>
</feature>
<reference evidence="2 3" key="1">
    <citation type="submission" date="2017-01" db="EMBL/GenBank/DDBJ databases">
        <title>The recent genome duplication of the halophilic yeast Hortaea werneckii: insights from long-read sequencing.</title>
        <authorList>
            <person name="Sinha S."/>
            <person name="Flibotte S."/>
            <person name="Neira M."/>
            <person name="Lenassi M."/>
            <person name="Gostincar C."/>
            <person name="Stajich J.E."/>
            <person name="Nislow C.E."/>
        </authorList>
    </citation>
    <scope>NUCLEOTIDE SEQUENCE [LARGE SCALE GENOMIC DNA]</scope>
    <source>
        <strain evidence="2 3">EXF-2000</strain>
    </source>
</reference>
<feature type="compositionally biased region" description="Low complexity" evidence="1">
    <location>
        <begin position="276"/>
        <end position="290"/>
    </location>
</feature>
<dbReference type="OrthoDB" id="5325276at2759"/>
<feature type="compositionally biased region" description="Polar residues" evidence="1">
    <location>
        <begin position="265"/>
        <end position="275"/>
    </location>
</feature>
<evidence type="ECO:0000313" key="3">
    <source>
        <dbReference type="Proteomes" id="UP000194280"/>
    </source>
</evidence>
<dbReference type="PANTHER" id="PTHR38703:SF1">
    <property type="entry name" value="ALLERGEN"/>
    <property type="match status" value="1"/>
</dbReference>
<evidence type="ECO:0000313" key="2">
    <source>
        <dbReference type="EMBL" id="OTA27787.1"/>
    </source>
</evidence>
<comment type="caution">
    <text evidence="2">The sequence shown here is derived from an EMBL/GenBank/DDBJ whole genome shotgun (WGS) entry which is preliminary data.</text>
</comment>
<keyword evidence="3" id="KW-1185">Reference proteome</keyword>
<dbReference type="EMBL" id="MUNK01000174">
    <property type="protein sequence ID" value="OTA27787.1"/>
    <property type="molecule type" value="Genomic_DNA"/>
</dbReference>
<evidence type="ECO:0000256" key="1">
    <source>
        <dbReference type="SAM" id="MobiDB-lite"/>
    </source>
</evidence>
<feature type="region of interest" description="Disordered" evidence="1">
    <location>
        <begin position="257"/>
        <end position="348"/>
    </location>
</feature>
<sequence>MANKSPRERLEKLFHRRQQSSKDEGQKISPPSASRSSAGQRQTRRTASRSSLRDIFSSSKDRAESNSRARRSSIEQNGRPQHISRPSTADTEAPEARSQAGAQAAAAKAMYPDEHGRRTASTYEQKPGPAESLRKASVTEPTQYSVDEEAAQPAARRMSGRQYRLPSMQHDTDFSTDLQHLTLSEGVGAVPGKTNVGQNAHSTRTAAALDPKRPLDGSGKMAEASEGARKLPPAAQRYPEDAINLSTVHNEQTRATIAKHAPSPLNIQKYTPNRQSLESPVSPISSSNRSLSHKQNYTDLRQSPDLPRSGGGLVSQPGSARRVSLDKPLPPAPSDEYDAELDDDKVISRETRPDLNGIVDLNNTEDSTLHEKWAPAVTHETIREDVHNIREEVITREIHNHHVFHRVLPIVDIEVLPARHFVPMEGGYAEISEDEVPGRAGQNAQWVIAETMSKMLPESKPTSTPLNFSASRFEGSEYDDKEYVGEDGIKRTEQWWVHPPTIENGGRDSGQTYPFYMGFPNAKDNGLQATLPHGNVIGVSPLLAKQQRERLGLERTQAGDGSHSAPDTAAVVPERKKLAGGMT</sequence>
<dbReference type="Proteomes" id="UP000194280">
    <property type="component" value="Unassembled WGS sequence"/>
</dbReference>
<feature type="region of interest" description="Disordered" evidence="1">
    <location>
        <begin position="555"/>
        <end position="583"/>
    </location>
</feature>
<gene>
    <name evidence="2" type="ORF">BTJ68_09983</name>
</gene>
<organism evidence="2 3">
    <name type="scientific">Hortaea werneckii EXF-2000</name>
    <dbReference type="NCBI Taxonomy" id="1157616"/>
    <lineage>
        <taxon>Eukaryota</taxon>
        <taxon>Fungi</taxon>
        <taxon>Dikarya</taxon>
        <taxon>Ascomycota</taxon>
        <taxon>Pezizomycotina</taxon>
        <taxon>Dothideomycetes</taxon>
        <taxon>Dothideomycetidae</taxon>
        <taxon>Mycosphaerellales</taxon>
        <taxon>Teratosphaeriaceae</taxon>
        <taxon>Hortaea</taxon>
    </lineage>
</organism>
<feature type="compositionally biased region" description="Polar residues" evidence="1">
    <location>
        <begin position="74"/>
        <end position="90"/>
    </location>
</feature>
<feature type="region of interest" description="Disordered" evidence="1">
    <location>
        <begin position="189"/>
        <end position="234"/>
    </location>
</feature>
<dbReference type="InParanoid" id="A0A1Z5SZX9"/>
<accession>A0A1Z5SZX9</accession>
<name>A0A1Z5SZX9_HORWE</name>
<dbReference type="VEuPathDB" id="FungiDB:BTJ68_09983"/>
<dbReference type="AlphaFoldDB" id="A0A1Z5SZX9"/>
<feature type="compositionally biased region" description="Polar residues" evidence="1">
    <location>
        <begin position="195"/>
        <end position="205"/>
    </location>
</feature>
<proteinExistence type="predicted"/>
<feature type="compositionally biased region" description="Low complexity" evidence="1">
    <location>
        <begin position="48"/>
        <end position="58"/>
    </location>
</feature>
<feature type="compositionally biased region" description="Polar residues" evidence="1">
    <location>
        <begin position="29"/>
        <end position="39"/>
    </location>
</feature>
<feature type="compositionally biased region" description="Basic and acidic residues" evidence="1">
    <location>
        <begin position="1"/>
        <end position="13"/>
    </location>
</feature>
<protein>
    <submittedName>
        <fullName evidence="2">Uncharacterized protein</fullName>
    </submittedName>
</protein>
<dbReference type="PANTHER" id="PTHR38703">
    <property type="entry name" value="CHROMOSOME 8, WHOLE GENOME SHOTGUN SEQUENCE"/>
    <property type="match status" value="1"/>
</dbReference>
<feature type="compositionally biased region" description="Low complexity" evidence="1">
    <location>
        <begin position="96"/>
        <end position="109"/>
    </location>
</feature>